<evidence type="ECO:0000313" key="9">
    <source>
        <dbReference type="EMBL" id="AIE83492.1"/>
    </source>
</evidence>
<dbReference type="STRING" id="661478.OP10G_0124"/>
<keyword evidence="3" id="KW-1003">Cell membrane</keyword>
<dbReference type="Pfam" id="PF00528">
    <property type="entry name" value="BPD_transp_1"/>
    <property type="match status" value="1"/>
</dbReference>
<dbReference type="HOGENOM" id="CLU_028518_1_2_0"/>
<feature type="transmembrane region" description="Helical" evidence="7">
    <location>
        <begin position="159"/>
        <end position="178"/>
    </location>
</feature>
<evidence type="ECO:0000256" key="3">
    <source>
        <dbReference type="ARBA" id="ARBA00022475"/>
    </source>
</evidence>
<dbReference type="PANTHER" id="PTHR43386">
    <property type="entry name" value="OLIGOPEPTIDE TRANSPORT SYSTEM PERMEASE PROTEIN APPC"/>
    <property type="match status" value="1"/>
</dbReference>
<feature type="transmembrane region" description="Helical" evidence="7">
    <location>
        <begin position="16"/>
        <end position="37"/>
    </location>
</feature>
<dbReference type="KEGG" id="fgi:OP10G_0124"/>
<dbReference type="PROSITE" id="PS50928">
    <property type="entry name" value="ABC_TM1"/>
    <property type="match status" value="1"/>
</dbReference>
<evidence type="ECO:0000256" key="5">
    <source>
        <dbReference type="ARBA" id="ARBA00022989"/>
    </source>
</evidence>
<proteinExistence type="inferred from homology"/>
<dbReference type="RefSeq" id="WP_025227832.1">
    <property type="nucleotide sequence ID" value="NZ_CP007139.1"/>
</dbReference>
<feature type="domain" description="ABC transmembrane type-1" evidence="8">
    <location>
        <begin position="88"/>
        <end position="285"/>
    </location>
</feature>
<feature type="transmembrane region" description="Helical" evidence="7">
    <location>
        <begin position="216"/>
        <end position="242"/>
    </location>
</feature>
<evidence type="ECO:0000256" key="2">
    <source>
        <dbReference type="ARBA" id="ARBA00022448"/>
    </source>
</evidence>
<keyword evidence="10" id="KW-1185">Reference proteome</keyword>
<accession>A0A068NJ56</accession>
<name>A0A068NJ56_FIMGI</name>
<feature type="transmembrane region" description="Helical" evidence="7">
    <location>
        <begin position="267"/>
        <end position="285"/>
    </location>
</feature>
<dbReference type="PANTHER" id="PTHR43386:SF1">
    <property type="entry name" value="D,D-DIPEPTIDE TRANSPORT SYSTEM PERMEASE PROTEIN DDPC-RELATED"/>
    <property type="match status" value="1"/>
</dbReference>
<evidence type="ECO:0000256" key="6">
    <source>
        <dbReference type="ARBA" id="ARBA00023136"/>
    </source>
</evidence>
<dbReference type="eggNOG" id="COG1173">
    <property type="taxonomic scope" value="Bacteria"/>
</dbReference>
<keyword evidence="5 7" id="KW-1133">Transmembrane helix</keyword>
<dbReference type="GO" id="GO:0055085">
    <property type="term" value="P:transmembrane transport"/>
    <property type="evidence" value="ECO:0007669"/>
    <property type="project" value="InterPro"/>
</dbReference>
<comment type="similarity">
    <text evidence="7">Belongs to the binding-protein-dependent transport system permease family.</text>
</comment>
<reference evidence="9 10" key="1">
    <citation type="journal article" date="2014" name="PLoS ONE">
        <title>The first complete genome sequence of the class fimbriimonadia in the phylum armatimonadetes.</title>
        <authorList>
            <person name="Hu Z.Y."/>
            <person name="Wang Y.Z."/>
            <person name="Im W.T."/>
            <person name="Wang S.Y."/>
            <person name="Zhao G.P."/>
            <person name="Zheng H.J."/>
            <person name="Quan Z.X."/>
        </authorList>
    </citation>
    <scope>NUCLEOTIDE SEQUENCE [LARGE SCALE GENOMIC DNA]</scope>
    <source>
        <strain evidence="9">Gsoil 348</strain>
    </source>
</reference>
<dbReference type="InterPro" id="IPR000515">
    <property type="entry name" value="MetI-like"/>
</dbReference>
<sequence length="298" mass="31684">MIVRVPGRKRSRRDPFLIVGAIFLVLLVAFAIVGPSVRDAQLHSLSKHQPFTSVYDDVAKPFLNAGGHFPLGTDPQGRDVVARIAAGARISLTVGLVVQLFALVVGVTVGVLGVFAPRWIAGPVMRLTDAMFAFPDILLAILIIGAIQSSKVQVPGGKLAPVIAALSITAWPSIARLVRSQVATLKDREFVVAAKATGASTFYNVTRHILPQLAGILMAVSMIEIAGTILAESTLSFLGIGIQAPEPSWGSMINSARENMNSFPEQLIPPCVVLSLTVFALNFVGDGLRSYLDPKEGK</sequence>
<dbReference type="InterPro" id="IPR050366">
    <property type="entry name" value="BP-dependent_transpt_permease"/>
</dbReference>
<feature type="transmembrane region" description="Helical" evidence="7">
    <location>
        <begin position="96"/>
        <end position="115"/>
    </location>
</feature>
<dbReference type="EMBL" id="CP007139">
    <property type="protein sequence ID" value="AIE83492.1"/>
    <property type="molecule type" value="Genomic_DNA"/>
</dbReference>
<evidence type="ECO:0000256" key="1">
    <source>
        <dbReference type="ARBA" id="ARBA00004651"/>
    </source>
</evidence>
<dbReference type="Proteomes" id="UP000027982">
    <property type="component" value="Chromosome"/>
</dbReference>
<comment type="subcellular location">
    <subcellularLocation>
        <location evidence="1 7">Cell membrane</location>
        <topology evidence="1 7">Multi-pass membrane protein</topology>
    </subcellularLocation>
</comment>
<evidence type="ECO:0000256" key="4">
    <source>
        <dbReference type="ARBA" id="ARBA00022692"/>
    </source>
</evidence>
<protein>
    <submittedName>
        <fullName evidence="9">Oligopeptide ABC transporter permease protein</fullName>
    </submittedName>
</protein>
<dbReference type="Gene3D" id="1.10.3720.10">
    <property type="entry name" value="MetI-like"/>
    <property type="match status" value="1"/>
</dbReference>
<dbReference type="GO" id="GO:0005886">
    <property type="term" value="C:plasma membrane"/>
    <property type="evidence" value="ECO:0007669"/>
    <property type="project" value="UniProtKB-SubCell"/>
</dbReference>
<keyword evidence="2 7" id="KW-0813">Transport</keyword>
<dbReference type="AlphaFoldDB" id="A0A068NJ56"/>
<evidence type="ECO:0000313" key="10">
    <source>
        <dbReference type="Proteomes" id="UP000027982"/>
    </source>
</evidence>
<dbReference type="OrthoDB" id="9797852at2"/>
<keyword evidence="6 7" id="KW-0472">Membrane</keyword>
<gene>
    <name evidence="9" type="ORF">OP10G_0124</name>
</gene>
<dbReference type="SUPFAM" id="SSF161098">
    <property type="entry name" value="MetI-like"/>
    <property type="match status" value="1"/>
</dbReference>
<dbReference type="InterPro" id="IPR035906">
    <property type="entry name" value="MetI-like_sf"/>
</dbReference>
<evidence type="ECO:0000259" key="8">
    <source>
        <dbReference type="PROSITE" id="PS50928"/>
    </source>
</evidence>
<organism evidence="9 10">
    <name type="scientific">Fimbriimonas ginsengisoli Gsoil 348</name>
    <dbReference type="NCBI Taxonomy" id="661478"/>
    <lineage>
        <taxon>Bacteria</taxon>
        <taxon>Bacillati</taxon>
        <taxon>Armatimonadota</taxon>
        <taxon>Fimbriimonadia</taxon>
        <taxon>Fimbriimonadales</taxon>
        <taxon>Fimbriimonadaceae</taxon>
        <taxon>Fimbriimonas</taxon>
    </lineage>
</organism>
<dbReference type="CDD" id="cd06261">
    <property type="entry name" value="TM_PBP2"/>
    <property type="match status" value="1"/>
</dbReference>
<feature type="transmembrane region" description="Helical" evidence="7">
    <location>
        <begin position="127"/>
        <end position="147"/>
    </location>
</feature>
<evidence type="ECO:0000256" key="7">
    <source>
        <dbReference type="RuleBase" id="RU363032"/>
    </source>
</evidence>
<keyword evidence="4 7" id="KW-0812">Transmembrane</keyword>